<sequence length="93" mass="10473">MVEEAFVQTLGTEFRVRERWRRALLYKALVLQSMMHPVDSWTVSDVRVGSPTAGIVASRASKAVGGVPLLMPREKDLRLGRRRRELSHDAAVT</sequence>
<evidence type="ECO:0000313" key="2">
    <source>
        <dbReference type="Proteomes" id="UP001075354"/>
    </source>
</evidence>
<reference evidence="1" key="1">
    <citation type="submission" date="2022-12" db="EMBL/GenBank/DDBJ databases">
        <title>Chromosome-level genome assembly of the bean flower thrips Megalurothrips usitatus.</title>
        <authorList>
            <person name="Ma L."/>
            <person name="Liu Q."/>
            <person name="Li H."/>
            <person name="Cai W."/>
        </authorList>
    </citation>
    <scope>NUCLEOTIDE SEQUENCE</scope>
    <source>
        <strain evidence="1">Cailab_2022a</strain>
    </source>
</reference>
<protein>
    <submittedName>
        <fullName evidence="1">Uncharacterized protein</fullName>
    </submittedName>
</protein>
<dbReference type="Proteomes" id="UP001075354">
    <property type="component" value="Chromosome 8"/>
</dbReference>
<comment type="caution">
    <text evidence="1">The sequence shown here is derived from an EMBL/GenBank/DDBJ whole genome shotgun (WGS) entry which is preliminary data.</text>
</comment>
<proteinExistence type="predicted"/>
<evidence type="ECO:0000313" key="1">
    <source>
        <dbReference type="EMBL" id="KAJ1524745.1"/>
    </source>
</evidence>
<gene>
    <name evidence="1" type="ORF">ONE63_009625</name>
</gene>
<dbReference type="EMBL" id="JAPTSV010000008">
    <property type="protein sequence ID" value="KAJ1524745.1"/>
    <property type="molecule type" value="Genomic_DNA"/>
</dbReference>
<keyword evidence="2" id="KW-1185">Reference proteome</keyword>
<name>A0AAV7XF95_9NEOP</name>
<dbReference type="AlphaFoldDB" id="A0AAV7XF95"/>
<accession>A0AAV7XF95</accession>
<organism evidence="1 2">
    <name type="scientific">Megalurothrips usitatus</name>
    <name type="common">bean blossom thrips</name>
    <dbReference type="NCBI Taxonomy" id="439358"/>
    <lineage>
        <taxon>Eukaryota</taxon>
        <taxon>Metazoa</taxon>
        <taxon>Ecdysozoa</taxon>
        <taxon>Arthropoda</taxon>
        <taxon>Hexapoda</taxon>
        <taxon>Insecta</taxon>
        <taxon>Pterygota</taxon>
        <taxon>Neoptera</taxon>
        <taxon>Paraneoptera</taxon>
        <taxon>Thysanoptera</taxon>
        <taxon>Terebrantia</taxon>
        <taxon>Thripoidea</taxon>
        <taxon>Thripidae</taxon>
        <taxon>Megalurothrips</taxon>
    </lineage>
</organism>